<evidence type="ECO:0000256" key="1">
    <source>
        <dbReference type="ARBA" id="ARBA00004571"/>
    </source>
</evidence>
<keyword evidence="3 11" id="KW-0813">Transport</keyword>
<dbReference type="InterPro" id="IPR036942">
    <property type="entry name" value="Beta-barrel_TonB_sf"/>
</dbReference>
<dbReference type="SUPFAM" id="SSF56935">
    <property type="entry name" value="Porins"/>
    <property type="match status" value="1"/>
</dbReference>
<sequence>MAYDFAMQSCARRARHPLAAACALLCASAALAQGPGQAAADAANAANAGDADTQLLAQAAPGARTRAPALKEMVISASREVQDPDTLPMSIDVIDAGRMEREQASDIREMVNLLPNVDVPRAPARFSLAASSAGRDQNSGFNIRGLDGNRVLMLVDGVRLPRSYSFSANSFGRDYLDLGLVQRVEILRGSTPALYGSDGMGGLVNFVTVQPDDLLGRDKRIAGRVAAGYDGSDNGRKLGATVAGRVSPEWAWLLSAGLGRSRALENMGTNNVTGAARTTPNPEKDRSESLMGRLVFTPSAVQKHVFTFENVDKRADYALLSARSATVANSDSRTDMKRWRASWQGQWQQLGTALADELQLMASYQKSDAREFVTETRIGLPYRERDVTYDEDSIQLHAQASRLLRWSSSASGKFTYGLDYLRNKVVNVQNGITPPAGESFPLKRFPDTTESATALFAQAELHNGPWSVTPGLRAEHYSIKPRQNGFVPTVVSNSDSALSPKLGVMLQASPVWSVYGNYAAGFRAPNAGQINAFFENPVAFYRNIPNPDLRPEKSQTFELGLRGRMDRLRLDAAVFTGRYKDFIVDQQLVAGQPGNAANPAIYQSINVGRARISGFELKADYDWGRWAGGDWQTRLAYGYTDGKDTQSDKPLDTISPQQLVLGVRYERSVVGVQFNVSHWSGKKAGDVSNGSTAWLSPSATVLDLSAQWRIRPDLRLNAGIYNLTDRKYWRWSDVRGLLATTAIADAYSQPGRHARVSLIKDF</sequence>
<feature type="chain" id="PRO_5010374186" evidence="13">
    <location>
        <begin position="33"/>
        <end position="762"/>
    </location>
</feature>
<evidence type="ECO:0000256" key="12">
    <source>
        <dbReference type="RuleBase" id="RU003357"/>
    </source>
</evidence>
<dbReference type="GO" id="GO:0009279">
    <property type="term" value="C:cell outer membrane"/>
    <property type="evidence" value="ECO:0007669"/>
    <property type="project" value="UniProtKB-SubCell"/>
</dbReference>
<dbReference type="InterPro" id="IPR000531">
    <property type="entry name" value="Beta-barrel_TonB"/>
</dbReference>
<protein>
    <submittedName>
        <fullName evidence="16">Hemoglobin/transferrin/lactoferrin receptor protein</fullName>
    </submittedName>
</protein>
<evidence type="ECO:0000313" key="16">
    <source>
        <dbReference type="EMBL" id="SDX99365.1"/>
    </source>
</evidence>
<dbReference type="GeneID" id="94690941"/>
<dbReference type="PANTHER" id="PTHR30069:SF29">
    <property type="entry name" value="HEMOGLOBIN AND HEMOGLOBIN-HAPTOGLOBIN-BINDING PROTEIN 1-RELATED"/>
    <property type="match status" value="1"/>
</dbReference>
<feature type="domain" description="TonB-dependent receptor plug" evidence="15">
    <location>
        <begin position="86"/>
        <end position="202"/>
    </location>
</feature>
<dbReference type="InterPro" id="IPR037066">
    <property type="entry name" value="Plug_dom_sf"/>
</dbReference>
<dbReference type="RefSeq" id="WP_074920983.1">
    <property type="nucleotide sequence ID" value="NZ_CP141274.1"/>
</dbReference>
<keyword evidence="7 12" id="KW-0798">TonB box</keyword>
<evidence type="ECO:0000256" key="7">
    <source>
        <dbReference type="ARBA" id="ARBA00023077"/>
    </source>
</evidence>
<dbReference type="InterPro" id="IPR039426">
    <property type="entry name" value="TonB-dep_rcpt-like"/>
</dbReference>
<keyword evidence="10 11" id="KW-0998">Cell outer membrane</keyword>
<dbReference type="CDD" id="cd01347">
    <property type="entry name" value="ligand_gated_channel"/>
    <property type="match status" value="1"/>
</dbReference>
<evidence type="ECO:0000256" key="2">
    <source>
        <dbReference type="ARBA" id="ARBA00009810"/>
    </source>
</evidence>
<keyword evidence="8 11" id="KW-0472">Membrane</keyword>
<dbReference type="Pfam" id="PF07715">
    <property type="entry name" value="Plug"/>
    <property type="match status" value="1"/>
</dbReference>
<dbReference type="PROSITE" id="PS52016">
    <property type="entry name" value="TONB_DEPENDENT_REC_3"/>
    <property type="match status" value="1"/>
</dbReference>
<gene>
    <name evidence="16" type="ORF">SAMN05421547_102111</name>
</gene>
<keyword evidence="5 11" id="KW-0812">Transmembrane</keyword>
<evidence type="ECO:0000259" key="15">
    <source>
        <dbReference type="Pfam" id="PF07715"/>
    </source>
</evidence>
<evidence type="ECO:0000256" key="3">
    <source>
        <dbReference type="ARBA" id="ARBA00022448"/>
    </source>
</evidence>
<dbReference type="Proteomes" id="UP000183417">
    <property type="component" value="Unassembled WGS sequence"/>
</dbReference>
<dbReference type="InterPro" id="IPR012910">
    <property type="entry name" value="Plug_dom"/>
</dbReference>
<evidence type="ECO:0000256" key="8">
    <source>
        <dbReference type="ARBA" id="ARBA00023136"/>
    </source>
</evidence>
<keyword evidence="9 16" id="KW-0675">Receptor</keyword>
<keyword evidence="4 11" id="KW-1134">Transmembrane beta strand</keyword>
<comment type="similarity">
    <text evidence="2 11 12">Belongs to the TonB-dependent receptor family.</text>
</comment>
<dbReference type="InterPro" id="IPR010949">
    <property type="entry name" value="TonB_Hb/transfer/lactofer_rcpt"/>
</dbReference>
<organism evidence="16 17">
    <name type="scientific">Delftia lacustris</name>
    <dbReference type="NCBI Taxonomy" id="558537"/>
    <lineage>
        <taxon>Bacteria</taxon>
        <taxon>Pseudomonadati</taxon>
        <taxon>Pseudomonadota</taxon>
        <taxon>Betaproteobacteria</taxon>
        <taxon>Burkholderiales</taxon>
        <taxon>Comamonadaceae</taxon>
        <taxon>Delftia</taxon>
    </lineage>
</organism>
<feature type="signal peptide" evidence="13">
    <location>
        <begin position="1"/>
        <end position="32"/>
    </location>
</feature>
<evidence type="ECO:0000256" key="4">
    <source>
        <dbReference type="ARBA" id="ARBA00022452"/>
    </source>
</evidence>
<dbReference type="EMBL" id="FNPE01000002">
    <property type="protein sequence ID" value="SDX99365.1"/>
    <property type="molecule type" value="Genomic_DNA"/>
</dbReference>
<dbReference type="InterPro" id="IPR011276">
    <property type="entry name" value="TonB_haem/Hb_rcpt"/>
</dbReference>
<evidence type="ECO:0000256" key="6">
    <source>
        <dbReference type="ARBA" id="ARBA00022729"/>
    </source>
</evidence>
<evidence type="ECO:0000256" key="9">
    <source>
        <dbReference type="ARBA" id="ARBA00023170"/>
    </source>
</evidence>
<dbReference type="Pfam" id="PF00593">
    <property type="entry name" value="TonB_dep_Rec_b-barrel"/>
    <property type="match status" value="1"/>
</dbReference>
<dbReference type="NCBIfam" id="TIGR01785">
    <property type="entry name" value="TonB-hemin"/>
    <property type="match status" value="1"/>
</dbReference>
<name>A0A1H3G8J2_9BURK</name>
<feature type="domain" description="TonB-dependent receptor-like beta-barrel" evidence="14">
    <location>
        <begin position="321"/>
        <end position="723"/>
    </location>
</feature>
<dbReference type="AlphaFoldDB" id="A0A1H3G8J2"/>
<evidence type="ECO:0000256" key="10">
    <source>
        <dbReference type="ARBA" id="ARBA00023237"/>
    </source>
</evidence>
<evidence type="ECO:0000256" key="11">
    <source>
        <dbReference type="PROSITE-ProRule" id="PRU01360"/>
    </source>
</evidence>
<dbReference type="Gene3D" id="2.170.130.10">
    <property type="entry name" value="TonB-dependent receptor, plug domain"/>
    <property type="match status" value="1"/>
</dbReference>
<evidence type="ECO:0000256" key="5">
    <source>
        <dbReference type="ARBA" id="ARBA00022692"/>
    </source>
</evidence>
<evidence type="ECO:0000259" key="14">
    <source>
        <dbReference type="Pfam" id="PF00593"/>
    </source>
</evidence>
<proteinExistence type="inferred from homology"/>
<dbReference type="GO" id="GO:0015344">
    <property type="term" value="F:siderophore uptake transmembrane transporter activity"/>
    <property type="evidence" value="ECO:0007669"/>
    <property type="project" value="TreeGrafter"/>
</dbReference>
<evidence type="ECO:0000313" key="17">
    <source>
        <dbReference type="Proteomes" id="UP000183417"/>
    </source>
</evidence>
<dbReference type="PANTHER" id="PTHR30069">
    <property type="entry name" value="TONB-DEPENDENT OUTER MEMBRANE RECEPTOR"/>
    <property type="match status" value="1"/>
</dbReference>
<reference evidence="16 17" key="1">
    <citation type="submission" date="2016-10" db="EMBL/GenBank/DDBJ databases">
        <authorList>
            <person name="de Groot N.N."/>
        </authorList>
    </citation>
    <scope>NUCLEOTIDE SEQUENCE [LARGE SCALE GENOMIC DNA]</scope>
    <source>
        <strain evidence="16 17">LMG 24775</strain>
    </source>
</reference>
<evidence type="ECO:0000256" key="13">
    <source>
        <dbReference type="SAM" id="SignalP"/>
    </source>
</evidence>
<keyword evidence="6 13" id="KW-0732">Signal</keyword>
<comment type="subcellular location">
    <subcellularLocation>
        <location evidence="1 11">Cell outer membrane</location>
        <topology evidence="1 11">Multi-pass membrane protein</topology>
    </subcellularLocation>
</comment>
<dbReference type="NCBIfam" id="TIGR01786">
    <property type="entry name" value="TonB-hemlactrns"/>
    <property type="match status" value="1"/>
</dbReference>
<accession>A0A1H3G8J2</accession>
<dbReference type="GO" id="GO:0044718">
    <property type="term" value="P:siderophore transmembrane transport"/>
    <property type="evidence" value="ECO:0007669"/>
    <property type="project" value="TreeGrafter"/>
</dbReference>
<dbReference type="Gene3D" id="2.40.170.20">
    <property type="entry name" value="TonB-dependent receptor, beta-barrel domain"/>
    <property type="match status" value="1"/>
</dbReference>
<dbReference type="GO" id="GO:0015232">
    <property type="term" value="F:heme transmembrane transporter activity"/>
    <property type="evidence" value="ECO:0007669"/>
    <property type="project" value="InterPro"/>
</dbReference>